<dbReference type="InterPro" id="IPR036291">
    <property type="entry name" value="NAD(P)-bd_dom_sf"/>
</dbReference>
<sequence>MNDLSDRTALVTGASSGIGREIAELYASKGCNLVITARREELLQRLKKNLEERYSINVDMITEDLSDINSAERIYNYCISNDLSVDILVNNAGYGFLNTFDKISLKEHVDFINVLSTSVVTLTHSFLLGMLDREFGRIINISSISGLTSPANASGGMYSGVKSMIIKFSEGIHKEYNHKNVFCCAVCPGFTHTEFHENMKEFKASIPSFMWMTSKEVAKEAHEASMQGKELYVNGFFNRFLLFVMRILPKWLNDLYVKSLMRKRH</sequence>
<dbReference type="PIRSF" id="PIRSF000126">
    <property type="entry name" value="11-beta-HSD1"/>
    <property type="match status" value="1"/>
</dbReference>
<dbReference type="InterPro" id="IPR050259">
    <property type="entry name" value="SDR"/>
</dbReference>
<organism evidence="2">
    <name type="scientific">marine metagenome</name>
    <dbReference type="NCBI Taxonomy" id="408172"/>
    <lineage>
        <taxon>unclassified sequences</taxon>
        <taxon>metagenomes</taxon>
        <taxon>ecological metagenomes</taxon>
    </lineage>
</organism>
<dbReference type="Gene3D" id="3.40.50.720">
    <property type="entry name" value="NAD(P)-binding Rossmann-like Domain"/>
    <property type="match status" value="1"/>
</dbReference>
<accession>A0A381TXG2</accession>
<dbReference type="PRINTS" id="PR00081">
    <property type="entry name" value="GDHRDH"/>
</dbReference>
<reference evidence="2" key="1">
    <citation type="submission" date="2018-05" db="EMBL/GenBank/DDBJ databases">
        <authorList>
            <person name="Lanie J.A."/>
            <person name="Ng W.-L."/>
            <person name="Kazmierczak K.M."/>
            <person name="Andrzejewski T.M."/>
            <person name="Davidsen T.M."/>
            <person name="Wayne K.J."/>
            <person name="Tettelin H."/>
            <person name="Glass J.I."/>
            <person name="Rusch D."/>
            <person name="Podicherti R."/>
            <person name="Tsui H.-C.T."/>
            <person name="Winkler M.E."/>
        </authorList>
    </citation>
    <scope>NUCLEOTIDE SEQUENCE</scope>
</reference>
<dbReference type="InterPro" id="IPR002347">
    <property type="entry name" value="SDR_fam"/>
</dbReference>
<evidence type="ECO:0000256" key="1">
    <source>
        <dbReference type="ARBA" id="ARBA00006484"/>
    </source>
</evidence>
<dbReference type="PANTHER" id="PTHR42879">
    <property type="entry name" value="3-OXOACYL-(ACYL-CARRIER-PROTEIN) REDUCTASE"/>
    <property type="match status" value="1"/>
</dbReference>
<proteinExistence type="inferred from homology"/>
<dbReference type="SUPFAM" id="SSF51735">
    <property type="entry name" value="NAD(P)-binding Rossmann-fold domains"/>
    <property type="match status" value="1"/>
</dbReference>
<dbReference type="PRINTS" id="PR00080">
    <property type="entry name" value="SDRFAMILY"/>
</dbReference>
<comment type="similarity">
    <text evidence="1">Belongs to the short-chain dehydrogenases/reductases (SDR) family.</text>
</comment>
<dbReference type="CDD" id="cd05233">
    <property type="entry name" value="SDR_c"/>
    <property type="match status" value="1"/>
</dbReference>
<evidence type="ECO:0000313" key="2">
    <source>
        <dbReference type="EMBL" id="SVA20695.1"/>
    </source>
</evidence>
<dbReference type="EMBL" id="UINC01005339">
    <property type="protein sequence ID" value="SVA20695.1"/>
    <property type="molecule type" value="Genomic_DNA"/>
</dbReference>
<name>A0A381TXG2_9ZZZZ</name>
<gene>
    <name evidence="2" type="ORF">METZ01_LOCUS73549</name>
</gene>
<dbReference type="PANTHER" id="PTHR42879:SF2">
    <property type="entry name" value="3-OXOACYL-[ACYL-CARRIER-PROTEIN] REDUCTASE FABG"/>
    <property type="match status" value="1"/>
</dbReference>
<protein>
    <submittedName>
        <fullName evidence="2">Uncharacterized protein</fullName>
    </submittedName>
</protein>
<dbReference type="Pfam" id="PF00106">
    <property type="entry name" value="adh_short"/>
    <property type="match status" value="1"/>
</dbReference>
<dbReference type="AlphaFoldDB" id="A0A381TXG2"/>